<evidence type="ECO:0000313" key="3">
    <source>
        <dbReference type="Proteomes" id="UP001595826"/>
    </source>
</evidence>
<proteinExistence type="predicted"/>
<name>A0ABV8R4Z1_9FLAO</name>
<organism evidence="2 3">
    <name type="scientific">Polaribacter marinivivus</name>
    <dbReference type="NCBI Taxonomy" id="1524260"/>
    <lineage>
        <taxon>Bacteria</taxon>
        <taxon>Pseudomonadati</taxon>
        <taxon>Bacteroidota</taxon>
        <taxon>Flavobacteriia</taxon>
        <taxon>Flavobacteriales</taxon>
        <taxon>Flavobacteriaceae</taxon>
    </lineage>
</organism>
<dbReference type="EMBL" id="JBHSCY010000001">
    <property type="protein sequence ID" value="MFC4267451.1"/>
    <property type="molecule type" value="Genomic_DNA"/>
</dbReference>
<comment type="caution">
    <text evidence="2">The sequence shown here is derived from an EMBL/GenBank/DDBJ whole genome shotgun (WGS) entry which is preliminary data.</text>
</comment>
<protein>
    <submittedName>
        <fullName evidence="2">Uncharacterized protein</fullName>
    </submittedName>
</protein>
<keyword evidence="1" id="KW-0812">Transmembrane</keyword>
<dbReference type="Proteomes" id="UP001595826">
    <property type="component" value="Unassembled WGS sequence"/>
</dbReference>
<keyword evidence="3" id="KW-1185">Reference proteome</keyword>
<feature type="transmembrane region" description="Helical" evidence="1">
    <location>
        <begin position="15"/>
        <end position="34"/>
    </location>
</feature>
<evidence type="ECO:0000313" key="2">
    <source>
        <dbReference type="EMBL" id="MFC4267451.1"/>
    </source>
</evidence>
<gene>
    <name evidence="2" type="ORF">ACFOWD_00915</name>
</gene>
<reference evidence="3" key="1">
    <citation type="journal article" date="2019" name="Int. J. Syst. Evol. Microbiol.">
        <title>The Global Catalogue of Microorganisms (GCM) 10K type strain sequencing project: providing services to taxonomists for standard genome sequencing and annotation.</title>
        <authorList>
            <consortium name="The Broad Institute Genomics Platform"/>
            <consortium name="The Broad Institute Genome Sequencing Center for Infectious Disease"/>
            <person name="Wu L."/>
            <person name="Ma J."/>
        </authorList>
    </citation>
    <scope>NUCLEOTIDE SEQUENCE [LARGE SCALE GENOMIC DNA]</scope>
    <source>
        <strain evidence="3">CECT 8655</strain>
    </source>
</reference>
<dbReference type="RefSeq" id="WP_377407351.1">
    <property type="nucleotide sequence ID" value="NZ_JBHSCY010000001.1"/>
</dbReference>
<sequence length="206" mass="23563">MIFYHQGSKKKSNELGVASGCLLIIGFGAIIFFFTLLDDIDDLSDYLFEIIGVLVMAISVTYGLFSKKGKIANKHITIKDDYFKIDKVSVLLDTITIDCFMIEGKFSRYFLRDSQGKIAIYSVLNDDLIAFFLENKPQQVTVLEETYHKHEGPYISVKSDDNSLYYDLESGKYTIKKQDEPSVSFTPDVFDYDAKYKLGKPLFKKK</sequence>
<evidence type="ECO:0000256" key="1">
    <source>
        <dbReference type="SAM" id="Phobius"/>
    </source>
</evidence>
<accession>A0ABV8R4Z1</accession>
<feature type="transmembrane region" description="Helical" evidence="1">
    <location>
        <begin position="46"/>
        <end position="65"/>
    </location>
</feature>
<keyword evidence="1" id="KW-0472">Membrane</keyword>
<keyword evidence="1" id="KW-1133">Transmembrane helix</keyword>